<evidence type="ECO:0000256" key="8">
    <source>
        <dbReference type="SAM" id="MobiDB-lite"/>
    </source>
</evidence>
<evidence type="ECO:0000256" key="5">
    <source>
        <dbReference type="ARBA" id="ARBA00022989"/>
    </source>
</evidence>
<proteinExistence type="inferred from homology"/>
<feature type="transmembrane region" description="Helical" evidence="7">
    <location>
        <begin position="62"/>
        <end position="84"/>
    </location>
</feature>
<dbReference type="SUPFAM" id="SSF103473">
    <property type="entry name" value="MFS general substrate transporter"/>
    <property type="match status" value="1"/>
</dbReference>
<dbReference type="GO" id="GO:0016020">
    <property type="term" value="C:membrane"/>
    <property type="evidence" value="ECO:0007669"/>
    <property type="project" value="UniProtKB-SubCell"/>
</dbReference>
<protein>
    <recommendedName>
        <fullName evidence="7">Probable purine permease</fullName>
    </recommendedName>
</protein>
<gene>
    <name evidence="9" type="ORF">HPP92_016760</name>
</gene>
<keyword evidence="10" id="KW-1185">Reference proteome</keyword>
<evidence type="ECO:0000256" key="3">
    <source>
        <dbReference type="ARBA" id="ARBA00022448"/>
    </source>
</evidence>
<dbReference type="InterPro" id="IPR036259">
    <property type="entry name" value="MFS_trans_sf"/>
</dbReference>
<dbReference type="OrthoDB" id="1732682at2759"/>
<evidence type="ECO:0000313" key="9">
    <source>
        <dbReference type="EMBL" id="KAG0470060.1"/>
    </source>
</evidence>
<feature type="transmembrane region" description="Helical" evidence="7">
    <location>
        <begin position="333"/>
        <end position="352"/>
    </location>
</feature>
<dbReference type="PANTHER" id="PTHR31376:SF105">
    <property type="entry name" value="PURINE PERMEASE-RELATED"/>
    <property type="match status" value="1"/>
</dbReference>
<dbReference type="EMBL" id="JADCNL010000008">
    <property type="protein sequence ID" value="KAG0470060.1"/>
    <property type="molecule type" value="Genomic_DNA"/>
</dbReference>
<evidence type="ECO:0000256" key="6">
    <source>
        <dbReference type="ARBA" id="ARBA00023136"/>
    </source>
</evidence>
<feature type="transmembrane region" description="Helical" evidence="7">
    <location>
        <begin position="278"/>
        <end position="299"/>
    </location>
</feature>
<feature type="transmembrane region" description="Helical" evidence="7">
    <location>
        <begin position="104"/>
        <end position="131"/>
    </location>
</feature>
<keyword evidence="5 7" id="KW-1133">Transmembrane helix</keyword>
<feature type="transmembrane region" description="Helical" evidence="7">
    <location>
        <begin position="241"/>
        <end position="258"/>
    </location>
</feature>
<evidence type="ECO:0000256" key="1">
    <source>
        <dbReference type="ARBA" id="ARBA00004141"/>
    </source>
</evidence>
<accession>A0A835QBG3</accession>
<feature type="transmembrane region" description="Helical" evidence="7">
    <location>
        <begin position="199"/>
        <end position="220"/>
    </location>
</feature>
<dbReference type="PANTHER" id="PTHR31376">
    <property type="entry name" value="OS09G0467300 PROTEIN-RELATED"/>
    <property type="match status" value="1"/>
</dbReference>
<dbReference type="InterPro" id="IPR030182">
    <property type="entry name" value="PUP_plant"/>
</dbReference>
<feature type="transmembrane region" description="Helical" evidence="7">
    <location>
        <begin position="143"/>
        <end position="160"/>
    </location>
</feature>
<evidence type="ECO:0000313" key="10">
    <source>
        <dbReference type="Proteomes" id="UP000636800"/>
    </source>
</evidence>
<comment type="caution">
    <text evidence="9">The sequence shown here is derived from an EMBL/GenBank/DDBJ whole genome shotgun (WGS) entry which is preliminary data.</text>
</comment>
<name>A0A835QBG3_VANPL</name>
<keyword evidence="6 7" id="KW-0472">Membrane</keyword>
<feature type="transmembrane region" description="Helical" evidence="7">
    <location>
        <begin position="167"/>
        <end position="187"/>
    </location>
</feature>
<feature type="transmembrane region" description="Helical" evidence="7">
    <location>
        <begin position="306"/>
        <end position="327"/>
    </location>
</feature>
<evidence type="ECO:0000256" key="2">
    <source>
        <dbReference type="ARBA" id="ARBA00006213"/>
    </source>
</evidence>
<dbReference type="SUPFAM" id="SSF103481">
    <property type="entry name" value="Multidrug resistance efflux transporter EmrE"/>
    <property type="match status" value="1"/>
</dbReference>
<comment type="subcellular location">
    <subcellularLocation>
        <location evidence="1 7">Membrane</location>
        <topology evidence="1 7">Multi-pass membrane protein</topology>
    </subcellularLocation>
</comment>
<dbReference type="GO" id="GO:0015211">
    <property type="term" value="F:purine nucleoside transmembrane transporter activity"/>
    <property type="evidence" value="ECO:0007669"/>
    <property type="project" value="UniProtKB-UniRule"/>
</dbReference>
<dbReference type="InterPro" id="IPR037185">
    <property type="entry name" value="EmrE-like"/>
</dbReference>
<evidence type="ECO:0000256" key="7">
    <source>
        <dbReference type="RuleBase" id="RU368015"/>
    </source>
</evidence>
<keyword evidence="3 7" id="KW-0813">Transport</keyword>
<feature type="region of interest" description="Disordered" evidence="8">
    <location>
        <begin position="1"/>
        <end position="20"/>
    </location>
</feature>
<reference evidence="9 10" key="1">
    <citation type="journal article" date="2020" name="Nat. Food">
        <title>A phased Vanilla planifolia genome enables genetic improvement of flavour and production.</title>
        <authorList>
            <person name="Hasing T."/>
            <person name="Tang H."/>
            <person name="Brym M."/>
            <person name="Khazi F."/>
            <person name="Huang T."/>
            <person name="Chambers A.H."/>
        </authorList>
    </citation>
    <scope>NUCLEOTIDE SEQUENCE [LARGE SCALE GENOMIC DNA]</scope>
    <source>
        <tissue evidence="9">Leaf</tissue>
    </source>
</reference>
<evidence type="ECO:0000256" key="4">
    <source>
        <dbReference type="ARBA" id="ARBA00022692"/>
    </source>
</evidence>
<feature type="transmembrane region" description="Helical" evidence="7">
    <location>
        <begin position="30"/>
        <end position="50"/>
    </location>
</feature>
<sequence length="373" mass="41046">MVMEAKGHAEPQATADMGSYGRQTTTSRRAFVLSLNLFLLIIGSGANPLLLRLYFLKGGRRIWFSTFLQTAGFPLLLPPLLLSYLRRRRYYVQHSSNPEQKPKLFFLTPALLLYCTLLGLLTGVVDLLYAYGLAFLPVSTSSLLFSTELAFTALFSFFIVRQRFTSFSINAIVLLSLGAVMLGLHASSDRPARESQSKYYLGFAMTLGSAVFDGLLPTLTQLMYAKAKQGGSYTLVMESQLVMAFSATTFCAVGMAANNEFQGILLEAKGYELGEAKYYLVVVSLAVLTQLLFLGRVGVVLYSSALLSGLVLALLLPMTEVLAVIFFHEPFDGDKIVALGLSLWGFASYLYGERIEYTKNKSRATETQLSVSV</sequence>
<dbReference type="AlphaFoldDB" id="A0A835QBG3"/>
<organism evidence="9 10">
    <name type="scientific">Vanilla planifolia</name>
    <name type="common">Vanilla</name>
    <dbReference type="NCBI Taxonomy" id="51239"/>
    <lineage>
        <taxon>Eukaryota</taxon>
        <taxon>Viridiplantae</taxon>
        <taxon>Streptophyta</taxon>
        <taxon>Embryophyta</taxon>
        <taxon>Tracheophyta</taxon>
        <taxon>Spermatophyta</taxon>
        <taxon>Magnoliopsida</taxon>
        <taxon>Liliopsida</taxon>
        <taxon>Asparagales</taxon>
        <taxon>Orchidaceae</taxon>
        <taxon>Vanilloideae</taxon>
        <taxon>Vanilleae</taxon>
        <taxon>Vanilla</taxon>
    </lineage>
</organism>
<dbReference type="Pfam" id="PF16913">
    <property type="entry name" value="PUNUT"/>
    <property type="match status" value="1"/>
</dbReference>
<keyword evidence="4 7" id="KW-0812">Transmembrane</keyword>
<dbReference type="GO" id="GO:0005345">
    <property type="term" value="F:purine nucleobase transmembrane transporter activity"/>
    <property type="evidence" value="ECO:0007669"/>
    <property type="project" value="UniProtKB-UniRule"/>
</dbReference>
<dbReference type="Proteomes" id="UP000636800">
    <property type="component" value="Unassembled WGS sequence"/>
</dbReference>
<comment type="similarity">
    <text evidence="2 7">Belongs to the purine permeases (TC 2.A.7.14) family.</text>
</comment>